<keyword evidence="4" id="KW-1133">Transmembrane helix</keyword>
<dbReference type="GO" id="GO:0005886">
    <property type="term" value="C:plasma membrane"/>
    <property type="evidence" value="ECO:0007669"/>
    <property type="project" value="UniProtKB-SubCell"/>
</dbReference>
<evidence type="ECO:0000313" key="7">
    <source>
        <dbReference type="Proteomes" id="UP000198427"/>
    </source>
</evidence>
<dbReference type="GeneID" id="94028768"/>
<evidence type="ECO:0000256" key="1">
    <source>
        <dbReference type="ARBA" id="ARBA00004651"/>
    </source>
</evidence>
<proteinExistence type="predicted"/>
<comment type="subcellular location">
    <subcellularLocation>
        <location evidence="1">Cell membrane</location>
        <topology evidence="1">Multi-pass membrane protein</topology>
    </subcellularLocation>
</comment>
<gene>
    <name evidence="6" type="ORF">SAMN06265364_11227</name>
</gene>
<evidence type="ECO:0000256" key="3">
    <source>
        <dbReference type="ARBA" id="ARBA00022692"/>
    </source>
</evidence>
<dbReference type="KEGG" id="pje:CRM71_04925"/>
<dbReference type="Proteomes" id="UP000198427">
    <property type="component" value="Unassembled WGS sequence"/>
</dbReference>
<evidence type="ECO:0000256" key="4">
    <source>
        <dbReference type="ARBA" id="ARBA00022989"/>
    </source>
</evidence>
<keyword evidence="5" id="KW-0472">Membrane</keyword>
<evidence type="ECO:0000256" key="2">
    <source>
        <dbReference type="ARBA" id="ARBA00022475"/>
    </source>
</evidence>
<sequence length="230" mass="25247">MQFPIQLDILDFIFKGLLIGIIASAPMGPVGILCIQRTLNKGRWYGFITGIGAAISDTIYALIVGLGMSFIMAPLENPTYKLILQISGSVLLLLFGVYCFKSDPMKKAHQSGKEKGSLFHNGVTAFLVTLSNPLIIFLFIASYAQFAFVQPNRPLEMIIGFACVPAGALLWWYGLSWLIDKIRGKFDVNGILIINKVIGAVVILFSIIMLLGTVFNLYHLPTIDGLMEKG</sequence>
<comment type="caution">
    <text evidence="6">The sequence shown here is derived from an EMBL/GenBank/DDBJ whole genome shotgun (WGS) entry which is preliminary data.</text>
</comment>
<evidence type="ECO:0000256" key="5">
    <source>
        <dbReference type="ARBA" id="ARBA00023136"/>
    </source>
</evidence>
<dbReference type="OrthoDB" id="7874789at2"/>
<accession>A0A2K9H7Z1</accession>
<reference evidence="6 7" key="1">
    <citation type="submission" date="2017-06" db="EMBL/GenBank/DDBJ databases">
        <authorList>
            <person name="Varghese N."/>
            <person name="Submissions S."/>
        </authorList>
    </citation>
    <scope>NUCLEOTIDE SEQUENCE [LARGE SCALE GENOMIC DNA]</scope>
    <source>
        <strain evidence="6 7">DSM 26989</strain>
    </source>
</reference>
<name>A0A2K9H7Z1_9BACT</name>
<dbReference type="RefSeq" id="WP_009011857.1">
    <property type="nucleotide sequence ID" value="NZ_CALLVZ010000120.1"/>
</dbReference>
<keyword evidence="7" id="KW-1185">Reference proteome</keyword>
<dbReference type="GO" id="GO:0015171">
    <property type="term" value="F:amino acid transmembrane transporter activity"/>
    <property type="evidence" value="ECO:0007669"/>
    <property type="project" value="TreeGrafter"/>
</dbReference>
<keyword evidence="2" id="KW-1003">Cell membrane</keyword>
<dbReference type="InterPro" id="IPR001123">
    <property type="entry name" value="LeuE-type"/>
</dbReference>
<keyword evidence="3" id="KW-0812">Transmembrane</keyword>
<dbReference type="Pfam" id="PF01810">
    <property type="entry name" value="LysE"/>
    <property type="match status" value="1"/>
</dbReference>
<protein>
    <submittedName>
        <fullName evidence="6">Threonine/homoserine/homoserine lactone efflux protein</fullName>
    </submittedName>
</protein>
<dbReference type="AlphaFoldDB" id="A0A2K9H7Z1"/>
<evidence type="ECO:0000313" key="6">
    <source>
        <dbReference type="EMBL" id="SNR81331.1"/>
    </source>
</evidence>
<dbReference type="PANTHER" id="PTHR30086:SF20">
    <property type="entry name" value="ARGININE EXPORTER PROTEIN ARGO-RELATED"/>
    <property type="match status" value="1"/>
</dbReference>
<dbReference type="EMBL" id="FZNZ01000012">
    <property type="protein sequence ID" value="SNR81331.1"/>
    <property type="molecule type" value="Genomic_DNA"/>
</dbReference>
<dbReference type="PANTHER" id="PTHR30086">
    <property type="entry name" value="ARGININE EXPORTER PROTEIN ARGO"/>
    <property type="match status" value="1"/>
</dbReference>
<organism evidence="6 7">
    <name type="scientific">Prevotella jejuni</name>
    <dbReference type="NCBI Taxonomy" id="1177574"/>
    <lineage>
        <taxon>Bacteria</taxon>
        <taxon>Pseudomonadati</taxon>
        <taxon>Bacteroidota</taxon>
        <taxon>Bacteroidia</taxon>
        <taxon>Bacteroidales</taxon>
        <taxon>Prevotellaceae</taxon>
        <taxon>Prevotella</taxon>
    </lineage>
</organism>